<keyword evidence="2" id="KW-1185">Reference proteome</keyword>
<reference evidence="1 2" key="1">
    <citation type="submission" date="2023-03" db="EMBL/GenBank/DDBJ databases">
        <title>WGS of Gossypium arboreum.</title>
        <authorList>
            <person name="Yu D."/>
        </authorList>
    </citation>
    <scope>NUCLEOTIDE SEQUENCE [LARGE SCALE GENOMIC DNA]</scope>
    <source>
        <tissue evidence="1">Leaf</tissue>
    </source>
</reference>
<sequence>MGSYLGVPLLHKRITKVTLEFVVKKFRVKLCNWDVKQLSIAWRFTLAQSVRLFIPNYFMQSLQFPKGVYEEIERLARQFIWGSNIRRRKLTLVD</sequence>
<gene>
    <name evidence="1" type="ORF">PVK06_004399</name>
</gene>
<dbReference type="PANTHER" id="PTHR33116">
    <property type="entry name" value="REVERSE TRANSCRIPTASE ZINC-BINDING DOMAIN-CONTAINING PROTEIN-RELATED-RELATED"/>
    <property type="match status" value="1"/>
</dbReference>
<protein>
    <recommendedName>
        <fullName evidence="3">Retrovirus-related Pol polyprotein LINE-1</fullName>
    </recommendedName>
</protein>
<evidence type="ECO:0008006" key="3">
    <source>
        <dbReference type="Google" id="ProtNLM"/>
    </source>
</evidence>
<dbReference type="PANTHER" id="PTHR33116:SF86">
    <property type="entry name" value="REVERSE TRANSCRIPTASE DOMAIN-CONTAINING PROTEIN"/>
    <property type="match status" value="1"/>
</dbReference>
<comment type="caution">
    <text evidence="1">The sequence shown here is derived from an EMBL/GenBank/DDBJ whole genome shotgun (WGS) entry which is preliminary data.</text>
</comment>
<evidence type="ECO:0000313" key="1">
    <source>
        <dbReference type="EMBL" id="KAK5842071.1"/>
    </source>
</evidence>
<dbReference type="Proteomes" id="UP001358586">
    <property type="component" value="Chromosome 2"/>
</dbReference>
<evidence type="ECO:0000313" key="2">
    <source>
        <dbReference type="Proteomes" id="UP001358586"/>
    </source>
</evidence>
<name>A0ABR0QRX1_GOSAR</name>
<accession>A0ABR0QRX1</accession>
<proteinExistence type="predicted"/>
<dbReference type="EMBL" id="JARKNE010000002">
    <property type="protein sequence ID" value="KAK5842071.1"/>
    <property type="molecule type" value="Genomic_DNA"/>
</dbReference>
<organism evidence="1 2">
    <name type="scientific">Gossypium arboreum</name>
    <name type="common">Tree cotton</name>
    <name type="synonym">Gossypium nanking</name>
    <dbReference type="NCBI Taxonomy" id="29729"/>
    <lineage>
        <taxon>Eukaryota</taxon>
        <taxon>Viridiplantae</taxon>
        <taxon>Streptophyta</taxon>
        <taxon>Embryophyta</taxon>
        <taxon>Tracheophyta</taxon>
        <taxon>Spermatophyta</taxon>
        <taxon>Magnoliopsida</taxon>
        <taxon>eudicotyledons</taxon>
        <taxon>Gunneridae</taxon>
        <taxon>Pentapetalae</taxon>
        <taxon>rosids</taxon>
        <taxon>malvids</taxon>
        <taxon>Malvales</taxon>
        <taxon>Malvaceae</taxon>
        <taxon>Malvoideae</taxon>
        <taxon>Gossypium</taxon>
    </lineage>
</organism>